<dbReference type="Proteomes" id="UP000317078">
    <property type="component" value="Unassembled WGS sequence"/>
</dbReference>
<feature type="chain" id="PRO_5021420342" evidence="3">
    <location>
        <begin position="29"/>
        <end position="511"/>
    </location>
</feature>
<accession>A0A502FJE9</accession>
<proteinExistence type="inferred from homology"/>
<feature type="region of interest" description="Disordered" evidence="2">
    <location>
        <begin position="49"/>
        <end position="69"/>
    </location>
</feature>
<keyword evidence="3" id="KW-0732">Signal</keyword>
<dbReference type="Gene3D" id="1.20.1600.10">
    <property type="entry name" value="Outer membrane efflux proteins (OEP)"/>
    <property type="match status" value="1"/>
</dbReference>
<dbReference type="GO" id="GO:0015562">
    <property type="term" value="F:efflux transmembrane transporter activity"/>
    <property type="evidence" value="ECO:0007669"/>
    <property type="project" value="InterPro"/>
</dbReference>
<dbReference type="InterPro" id="IPR010131">
    <property type="entry name" value="MdtP/NodT-like"/>
</dbReference>
<dbReference type="SUPFAM" id="SSF56954">
    <property type="entry name" value="Outer membrane efflux proteins (OEP)"/>
    <property type="match status" value="1"/>
</dbReference>
<dbReference type="OrthoDB" id="7245023at2"/>
<evidence type="ECO:0000256" key="2">
    <source>
        <dbReference type="SAM" id="MobiDB-lite"/>
    </source>
</evidence>
<protein>
    <submittedName>
        <fullName evidence="4">TolC family protein</fullName>
    </submittedName>
</protein>
<dbReference type="AlphaFoldDB" id="A0A502FJE9"/>
<dbReference type="Pfam" id="PF02321">
    <property type="entry name" value="OEP"/>
    <property type="match status" value="1"/>
</dbReference>
<gene>
    <name evidence="4" type="ORF">EAH89_21075</name>
</gene>
<feature type="compositionally biased region" description="Low complexity" evidence="2">
    <location>
        <begin position="58"/>
        <end position="69"/>
    </location>
</feature>
<comment type="similarity">
    <text evidence="1">Belongs to the outer membrane factor (OMF) (TC 1.B.17) family.</text>
</comment>
<keyword evidence="5" id="KW-1185">Reference proteome</keyword>
<reference evidence="4 5" key="1">
    <citation type="journal article" date="2019" name="Environ. Microbiol.">
        <title>Species interactions and distinct microbial communities in high Arctic permafrost affected cryosols are associated with the CH4 and CO2 gas fluxes.</title>
        <authorList>
            <person name="Altshuler I."/>
            <person name="Hamel J."/>
            <person name="Turney S."/>
            <person name="Magnuson E."/>
            <person name="Levesque R."/>
            <person name="Greer C."/>
            <person name="Whyte L.G."/>
        </authorList>
    </citation>
    <scope>NUCLEOTIDE SEQUENCE [LARGE SCALE GENOMIC DNA]</scope>
    <source>
        <strain evidence="4 5">S9.3B</strain>
    </source>
</reference>
<dbReference type="RefSeq" id="WP_140885713.1">
    <property type="nucleotide sequence ID" value="NZ_RCZP01000028.1"/>
</dbReference>
<feature type="signal peptide" evidence="3">
    <location>
        <begin position="1"/>
        <end position="28"/>
    </location>
</feature>
<evidence type="ECO:0000313" key="4">
    <source>
        <dbReference type="EMBL" id="TPG49509.1"/>
    </source>
</evidence>
<sequence length="511" mass="52958">MKRPSARLARAILAAGALAPLLAAPARAQVAPAPAPAAAPPAAGLVVPAPSAPRPARPARAPRASAPAEAPLPIRAPALTLAEAEAQLVDRNLAVIAARRGVDVARAQRLVANTNPAGSIGYGQTTAQVNEGGRFRSYNGERYISPLNNASLNISFTIERGGKRELRTRLAEEQISVAEAQVLDALRGQVFTLRQFFIQALQARANLQVALANRGSLNGTEGLLSRQVREGAIPESDLLRFQASRLPFEQDVANAAQSYAAAAAQVAALLGVDASRTPDPAARNAGRDPVPSILAGMPFDLRGRFDATPPLDLTREALAEALPNRPDVLAAARGVNAADANTRLAEAGRSRDVSLNGTLTRTELSQDLPNASRPLRANDTLGIGVSIPIFTSRLTEGNIAVANAQRGQAQAQAQAALAGAQSDLAVAWSAYVQARALLDLTTGSALGRAEEAYRSTEAAYAAGGRTLLDTLDALRTLNATRVAGNAARAAYLNALAGLELASGIGGIAPRL</sequence>
<evidence type="ECO:0000256" key="1">
    <source>
        <dbReference type="ARBA" id="ARBA00007613"/>
    </source>
</evidence>
<dbReference type="PANTHER" id="PTHR30203">
    <property type="entry name" value="OUTER MEMBRANE CATION EFFLUX PROTEIN"/>
    <property type="match status" value="1"/>
</dbReference>
<evidence type="ECO:0000313" key="5">
    <source>
        <dbReference type="Proteomes" id="UP000317078"/>
    </source>
</evidence>
<comment type="caution">
    <text evidence="4">The sequence shown here is derived from an EMBL/GenBank/DDBJ whole genome shotgun (WGS) entry which is preliminary data.</text>
</comment>
<dbReference type="InterPro" id="IPR003423">
    <property type="entry name" value="OMP_efflux"/>
</dbReference>
<dbReference type="EMBL" id="RCZP01000028">
    <property type="protein sequence ID" value="TPG49509.1"/>
    <property type="molecule type" value="Genomic_DNA"/>
</dbReference>
<name>A0A502FJE9_9PROT</name>
<evidence type="ECO:0000256" key="3">
    <source>
        <dbReference type="SAM" id="SignalP"/>
    </source>
</evidence>
<dbReference type="PANTHER" id="PTHR30203:SF30">
    <property type="entry name" value="OUTER MEMBRANE PROTEIN-RELATED"/>
    <property type="match status" value="1"/>
</dbReference>
<organism evidence="4 5">
    <name type="scientific">Muricoccus nepalensis</name>
    <dbReference type="NCBI Taxonomy" id="1854500"/>
    <lineage>
        <taxon>Bacteria</taxon>
        <taxon>Pseudomonadati</taxon>
        <taxon>Pseudomonadota</taxon>
        <taxon>Alphaproteobacteria</taxon>
        <taxon>Acetobacterales</taxon>
        <taxon>Roseomonadaceae</taxon>
        <taxon>Muricoccus</taxon>
    </lineage>
</organism>